<accession>G7KH78</accession>
<dbReference type="Pfam" id="PF06881">
    <property type="entry name" value="Elongin_A"/>
    <property type="match status" value="1"/>
</dbReference>
<dbReference type="PANTHER" id="PTHR47543:SF2">
    <property type="entry name" value="RNA POLYMERASE II TRANSCRIPTION FACTOR SIII SUBUNIT A"/>
    <property type="match status" value="1"/>
</dbReference>
<proteinExistence type="predicted"/>
<dbReference type="InterPro" id="IPR010684">
    <property type="entry name" value="RNA_pol_II_trans_fac_SIII_A"/>
</dbReference>
<dbReference type="EMBL" id="CM001221">
    <property type="protein sequence ID" value="AES99821.2"/>
    <property type="molecule type" value="Genomic_DNA"/>
</dbReference>
<reference evidence="1 4" key="2">
    <citation type="journal article" date="2014" name="BMC Genomics">
        <title>An improved genome release (version Mt4.0) for the model legume Medicago truncatula.</title>
        <authorList>
            <person name="Tang H."/>
            <person name="Krishnakumar V."/>
            <person name="Bidwell S."/>
            <person name="Rosen B."/>
            <person name="Chan A."/>
            <person name="Zhou S."/>
            <person name="Gentzbittel L."/>
            <person name="Childs K.L."/>
            <person name="Yandell M."/>
            <person name="Gundlach H."/>
            <person name="Mayer K.F."/>
            <person name="Schwartz D.C."/>
            <person name="Town C.D."/>
        </authorList>
    </citation>
    <scope>GENOME REANNOTATION</scope>
    <source>
        <strain evidence="3 4">cv. Jemalong A17</strain>
    </source>
</reference>
<dbReference type="STRING" id="3880.G7KH78"/>
<dbReference type="Gramene" id="rna32819">
    <property type="protein sequence ID" value="RHN57296.1"/>
    <property type="gene ID" value="gene32819"/>
</dbReference>
<name>G7KH78_MEDTR</name>
<dbReference type="Proteomes" id="UP000265566">
    <property type="component" value="Chromosome 5"/>
</dbReference>
<reference evidence="2" key="4">
    <citation type="journal article" date="2018" name="Nat. Plants">
        <title>Whole-genome landscape of Medicago truncatula symbiotic genes.</title>
        <authorList>
            <person name="Pecrix Y."/>
            <person name="Gamas P."/>
            <person name="Carrere S."/>
        </authorList>
    </citation>
    <scope>NUCLEOTIDE SEQUENCE</scope>
    <source>
        <tissue evidence="2">Leaves</tissue>
    </source>
</reference>
<dbReference type="GO" id="GO:0070449">
    <property type="term" value="C:elongin complex"/>
    <property type="evidence" value="ECO:0007669"/>
    <property type="project" value="InterPro"/>
</dbReference>
<dbReference type="eggNOG" id="KOG2821">
    <property type="taxonomic scope" value="Eukaryota"/>
</dbReference>
<organism evidence="1 4">
    <name type="scientific">Medicago truncatula</name>
    <name type="common">Barrel medic</name>
    <name type="synonym">Medicago tribuloides</name>
    <dbReference type="NCBI Taxonomy" id="3880"/>
    <lineage>
        <taxon>Eukaryota</taxon>
        <taxon>Viridiplantae</taxon>
        <taxon>Streptophyta</taxon>
        <taxon>Embryophyta</taxon>
        <taxon>Tracheophyta</taxon>
        <taxon>Spermatophyta</taxon>
        <taxon>Magnoliopsida</taxon>
        <taxon>eudicotyledons</taxon>
        <taxon>Gunneridae</taxon>
        <taxon>Pentapetalae</taxon>
        <taxon>rosids</taxon>
        <taxon>fabids</taxon>
        <taxon>Fabales</taxon>
        <taxon>Fabaceae</taxon>
        <taxon>Papilionoideae</taxon>
        <taxon>50 kb inversion clade</taxon>
        <taxon>NPAAA clade</taxon>
        <taxon>Hologalegina</taxon>
        <taxon>IRL clade</taxon>
        <taxon>Trifolieae</taxon>
        <taxon>Medicago</taxon>
    </lineage>
</organism>
<evidence type="ECO:0000313" key="1">
    <source>
        <dbReference type="EMBL" id="AES99821.2"/>
    </source>
</evidence>
<sequence length="237" mass="27216">MMRRDEISARKKPSLFQRNPVMMKRKDQTSLVDLCVEKAIDNVKYLGDVSHVDHHMLERILPHCTLDQLMHIEKASEGMDLSPITDKLWKKFFEKQFGINCTNEVVKKMKEKRVSFTWLQLYEAKVKKMAQAENEAVDRLAQRYKEEDARKQSRKIKTCTIVPPNKRRFSGDNGPGSNVKSSNIMKKSKKDFLNSFEVKNITAMKNNCNQKKSSNSSGIIKTGSMGGIGSTSKYLTF</sequence>
<reference evidence="1 4" key="1">
    <citation type="journal article" date="2011" name="Nature">
        <title>The Medicago genome provides insight into the evolution of rhizobial symbioses.</title>
        <authorList>
            <person name="Young N.D."/>
            <person name="Debelle F."/>
            <person name="Oldroyd G.E."/>
            <person name="Geurts R."/>
            <person name="Cannon S.B."/>
            <person name="Udvardi M.K."/>
            <person name="Benedito V.A."/>
            <person name="Mayer K.F."/>
            <person name="Gouzy J."/>
            <person name="Schoof H."/>
            <person name="Van de Peer Y."/>
            <person name="Proost S."/>
            <person name="Cook D.R."/>
            <person name="Meyers B.C."/>
            <person name="Spannagl M."/>
            <person name="Cheung F."/>
            <person name="De Mita S."/>
            <person name="Krishnakumar V."/>
            <person name="Gundlach H."/>
            <person name="Zhou S."/>
            <person name="Mudge J."/>
            <person name="Bharti A.K."/>
            <person name="Murray J.D."/>
            <person name="Naoumkina M.A."/>
            <person name="Rosen B."/>
            <person name="Silverstein K.A."/>
            <person name="Tang H."/>
            <person name="Rombauts S."/>
            <person name="Zhao P.X."/>
            <person name="Zhou P."/>
            <person name="Barbe V."/>
            <person name="Bardou P."/>
            <person name="Bechner M."/>
            <person name="Bellec A."/>
            <person name="Berger A."/>
            <person name="Berges H."/>
            <person name="Bidwell S."/>
            <person name="Bisseling T."/>
            <person name="Choisne N."/>
            <person name="Couloux A."/>
            <person name="Denny R."/>
            <person name="Deshpande S."/>
            <person name="Dai X."/>
            <person name="Doyle J.J."/>
            <person name="Dudez A.M."/>
            <person name="Farmer A.D."/>
            <person name="Fouteau S."/>
            <person name="Franken C."/>
            <person name="Gibelin C."/>
            <person name="Gish J."/>
            <person name="Goldstein S."/>
            <person name="Gonzalez A.J."/>
            <person name="Green P.J."/>
            <person name="Hallab A."/>
            <person name="Hartog M."/>
            <person name="Hua A."/>
            <person name="Humphray S.J."/>
            <person name="Jeong D.H."/>
            <person name="Jing Y."/>
            <person name="Jocker A."/>
            <person name="Kenton S.M."/>
            <person name="Kim D.J."/>
            <person name="Klee K."/>
            <person name="Lai H."/>
            <person name="Lang C."/>
            <person name="Lin S."/>
            <person name="Macmil S.L."/>
            <person name="Magdelenat G."/>
            <person name="Matthews L."/>
            <person name="McCorrison J."/>
            <person name="Monaghan E.L."/>
            <person name="Mun J.H."/>
            <person name="Najar F.Z."/>
            <person name="Nicholson C."/>
            <person name="Noirot C."/>
            <person name="O'Bleness M."/>
            <person name="Paule C.R."/>
            <person name="Poulain J."/>
            <person name="Prion F."/>
            <person name="Qin B."/>
            <person name="Qu C."/>
            <person name="Retzel E.F."/>
            <person name="Riddle C."/>
            <person name="Sallet E."/>
            <person name="Samain S."/>
            <person name="Samson N."/>
            <person name="Sanders I."/>
            <person name="Saurat O."/>
            <person name="Scarpelli C."/>
            <person name="Schiex T."/>
            <person name="Segurens B."/>
            <person name="Severin A.J."/>
            <person name="Sherrier D.J."/>
            <person name="Shi R."/>
            <person name="Sims S."/>
            <person name="Singer S.R."/>
            <person name="Sinharoy S."/>
            <person name="Sterck L."/>
            <person name="Viollet A."/>
            <person name="Wang B.B."/>
            <person name="Wang K."/>
            <person name="Wang M."/>
            <person name="Wang X."/>
            <person name="Warfsmann J."/>
            <person name="Weissenbach J."/>
            <person name="White D.D."/>
            <person name="White J.D."/>
            <person name="Wiley G.B."/>
            <person name="Wincker P."/>
            <person name="Xing Y."/>
            <person name="Yang L."/>
            <person name="Yao Z."/>
            <person name="Ying F."/>
            <person name="Zhai J."/>
            <person name="Zhou L."/>
            <person name="Zuber A."/>
            <person name="Denarie J."/>
            <person name="Dixon R.A."/>
            <person name="May G.D."/>
            <person name="Schwartz D.C."/>
            <person name="Rogers J."/>
            <person name="Quetier F."/>
            <person name="Town C.D."/>
            <person name="Roe B.A."/>
        </authorList>
    </citation>
    <scope>NUCLEOTIDE SEQUENCE [LARGE SCALE GENOMIC DNA]</scope>
    <source>
        <strain evidence="1">A17</strain>
        <strain evidence="3 4">cv. Jemalong A17</strain>
    </source>
</reference>
<dbReference type="EMBL" id="PSQE01000005">
    <property type="protein sequence ID" value="RHN57296.1"/>
    <property type="molecule type" value="Genomic_DNA"/>
</dbReference>
<evidence type="ECO:0000313" key="4">
    <source>
        <dbReference type="Proteomes" id="UP000002051"/>
    </source>
</evidence>
<dbReference type="GO" id="GO:0006368">
    <property type="term" value="P:transcription elongation by RNA polymerase II"/>
    <property type="evidence" value="ECO:0007669"/>
    <property type="project" value="InterPro"/>
</dbReference>
<dbReference type="Gene3D" id="6.10.250.3180">
    <property type="match status" value="1"/>
</dbReference>
<dbReference type="HOGENOM" id="CLU_054464_2_1_1"/>
<protein>
    <submittedName>
        <fullName evidence="2">Putative RNA polymerase II transcription factor SIII, subunit A</fullName>
    </submittedName>
    <submittedName>
        <fullName evidence="1">RNA polymerase II transcription factor SIII (Elongin) subunit A</fullName>
    </submittedName>
</protein>
<accession>A0A0C3XS33</accession>
<dbReference type="AlphaFoldDB" id="G7KH78"/>
<dbReference type="PANTHER" id="PTHR47543">
    <property type="entry name" value="OS08G0169600 PROTEIN"/>
    <property type="match status" value="1"/>
</dbReference>
<dbReference type="PaxDb" id="3880-AES99821"/>
<reference evidence="3" key="3">
    <citation type="submission" date="2015-04" db="UniProtKB">
        <authorList>
            <consortium name="EnsemblPlants"/>
        </authorList>
    </citation>
    <scope>IDENTIFICATION</scope>
    <source>
        <strain evidence="3">cv. Jemalong A17</strain>
    </source>
</reference>
<evidence type="ECO:0000313" key="2">
    <source>
        <dbReference type="EMBL" id="RHN57296.1"/>
    </source>
</evidence>
<keyword evidence="4" id="KW-1185">Reference proteome</keyword>
<gene>
    <name evidence="1" type="ordered locus">MTR_5g085090</name>
    <name evidence="2" type="ORF">MtrunA17_Chr5g0438821</name>
</gene>
<evidence type="ECO:0000313" key="3">
    <source>
        <dbReference type="EnsemblPlants" id="AES99821"/>
    </source>
</evidence>
<dbReference type="Proteomes" id="UP000002051">
    <property type="component" value="Chromosome 5"/>
</dbReference>
<dbReference type="EnsemblPlants" id="AES99821">
    <property type="protein sequence ID" value="AES99821"/>
    <property type="gene ID" value="MTR_5g085090"/>
</dbReference>